<dbReference type="GO" id="GO:0019239">
    <property type="term" value="F:deaminase activity"/>
    <property type="evidence" value="ECO:0007669"/>
    <property type="project" value="TreeGrafter"/>
</dbReference>
<dbReference type="eggNOG" id="COG0251">
    <property type="taxonomic scope" value="Bacteria"/>
</dbReference>
<dbReference type="SUPFAM" id="SSF55298">
    <property type="entry name" value="YjgF-like"/>
    <property type="match status" value="1"/>
</dbReference>
<dbReference type="InterPro" id="IPR035959">
    <property type="entry name" value="RutC-like_sf"/>
</dbReference>
<protein>
    <submittedName>
        <fullName evidence="1">Endoribonuclease L-PSP</fullName>
    </submittedName>
</protein>
<dbReference type="Proteomes" id="UP000000235">
    <property type="component" value="Chromosome"/>
</dbReference>
<dbReference type="GO" id="GO:0005829">
    <property type="term" value="C:cytosol"/>
    <property type="evidence" value="ECO:0007669"/>
    <property type="project" value="TreeGrafter"/>
</dbReference>
<dbReference type="EMBL" id="CP000667">
    <property type="protein sequence ID" value="ABP53145.1"/>
    <property type="molecule type" value="Genomic_DNA"/>
</dbReference>
<gene>
    <name evidence="1" type="ordered locus">Strop_0668</name>
</gene>
<organism evidence="1 2">
    <name type="scientific">Salinispora tropica (strain ATCC BAA-916 / DSM 44818 / JCM 13857 / NBRC 105044 / CNB-440)</name>
    <dbReference type="NCBI Taxonomy" id="369723"/>
    <lineage>
        <taxon>Bacteria</taxon>
        <taxon>Bacillati</taxon>
        <taxon>Actinomycetota</taxon>
        <taxon>Actinomycetes</taxon>
        <taxon>Micromonosporales</taxon>
        <taxon>Micromonosporaceae</taxon>
        <taxon>Salinispora</taxon>
    </lineage>
</organism>
<dbReference type="HOGENOM" id="CLU_100715_4_4_11"/>
<evidence type="ECO:0000313" key="1">
    <source>
        <dbReference type="EMBL" id="ABP53145.1"/>
    </source>
</evidence>
<dbReference type="Gene3D" id="3.30.1330.40">
    <property type="entry name" value="RutC-like"/>
    <property type="match status" value="1"/>
</dbReference>
<dbReference type="PANTHER" id="PTHR11803">
    <property type="entry name" value="2-IMINOBUTANOATE/2-IMINOPROPANOATE DEAMINASE RIDA"/>
    <property type="match status" value="1"/>
</dbReference>
<dbReference type="CDD" id="cd00448">
    <property type="entry name" value="YjgF_YER057c_UK114_family"/>
    <property type="match status" value="1"/>
</dbReference>
<dbReference type="AlphaFoldDB" id="A4X2P5"/>
<dbReference type="PATRIC" id="fig|369723.5.peg.677"/>
<keyword evidence="2" id="KW-1185">Reference proteome</keyword>
<accession>A4X2P5</accession>
<sequence>MIDTMQMRPINPESVPEAKGGYHNALEVQTVGRMLFISGQIPQTPDGHVPTAPEAQCRLVWQNIQAILADAGMGVDNLVKVTTFLADRRFAEVNTQVRNEVLGTHRPALTVIVTGIFDPEWIIEVEAIAVA</sequence>
<dbReference type="Pfam" id="PF01042">
    <property type="entry name" value="Ribonuc_L-PSP"/>
    <property type="match status" value="1"/>
</dbReference>
<name>A4X2P5_SALTO</name>
<dbReference type="STRING" id="369723.Strop_0668"/>
<dbReference type="KEGG" id="stp:Strop_0668"/>
<dbReference type="InterPro" id="IPR006175">
    <property type="entry name" value="YjgF/YER057c/UK114"/>
</dbReference>
<evidence type="ECO:0000313" key="2">
    <source>
        <dbReference type="Proteomes" id="UP000000235"/>
    </source>
</evidence>
<reference evidence="2" key="1">
    <citation type="journal article" date="2007" name="Proc. Natl. Acad. Sci. U.S.A.">
        <title>Genome sequencing reveals complex secondary metabolome in the marine actinomycete Salinispora tropica.</title>
        <authorList>
            <person name="Udwary D.W."/>
            <person name="Zeigler L."/>
            <person name="Asolkar R.N."/>
            <person name="Singan V."/>
            <person name="Lapidus A."/>
            <person name="Fenical W."/>
            <person name="Jensen P.R."/>
            <person name="Moore B.S."/>
        </authorList>
    </citation>
    <scope>NUCLEOTIDE SEQUENCE [LARGE SCALE GENOMIC DNA]</scope>
    <source>
        <strain evidence="2">ATCC BAA-916 / DSM 44818 / CNB-440</strain>
    </source>
</reference>
<dbReference type="PANTHER" id="PTHR11803:SF44">
    <property type="entry name" value="RUTC FAMILY PROTEIN YJGH"/>
    <property type="match status" value="1"/>
</dbReference>
<proteinExistence type="predicted"/>